<reference evidence="3" key="1">
    <citation type="submission" date="2019-03" db="UniProtKB">
        <authorList>
            <consortium name="Ensembl"/>
        </authorList>
    </citation>
    <scope>IDENTIFICATION</scope>
</reference>
<evidence type="ECO:0000259" key="2">
    <source>
        <dbReference type="SMART" id="SM00737"/>
    </source>
</evidence>
<dbReference type="GO" id="GO:0009313">
    <property type="term" value="P:oligosaccharide catabolic process"/>
    <property type="evidence" value="ECO:0007669"/>
    <property type="project" value="Ensembl"/>
</dbReference>
<dbReference type="GO" id="GO:0005319">
    <property type="term" value="F:lipid transporter activity"/>
    <property type="evidence" value="ECO:0007669"/>
    <property type="project" value="TreeGrafter"/>
</dbReference>
<dbReference type="GO" id="GO:0008047">
    <property type="term" value="F:enzyme activator activity"/>
    <property type="evidence" value="ECO:0007669"/>
    <property type="project" value="Ensembl"/>
</dbReference>
<dbReference type="GO" id="GO:0007611">
    <property type="term" value="P:learning or memory"/>
    <property type="evidence" value="ECO:0007669"/>
    <property type="project" value="Ensembl"/>
</dbReference>
<dbReference type="GO" id="GO:0009898">
    <property type="term" value="C:cytoplasmic side of plasma membrane"/>
    <property type="evidence" value="ECO:0007669"/>
    <property type="project" value="TreeGrafter"/>
</dbReference>
<dbReference type="SMART" id="SM00737">
    <property type="entry name" value="ML"/>
    <property type="match status" value="1"/>
</dbReference>
<evidence type="ECO:0000313" key="3">
    <source>
        <dbReference type="Ensembl" id="ENSUMAP00000004325"/>
    </source>
</evidence>
<dbReference type="Gene3D" id="2.70.220.10">
    <property type="entry name" value="Ganglioside GM2 activator"/>
    <property type="match status" value="1"/>
</dbReference>
<dbReference type="GO" id="GO:0005829">
    <property type="term" value="C:cytosol"/>
    <property type="evidence" value="ECO:0007669"/>
    <property type="project" value="Ensembl"/>
</dbReference>
<dbReference type="InterPro" id="IPR028996">
    <property type="entry name" value="GM2-AP"/>
</dbReference>
<dbReference type="GeneTree" id="ENSGT00390000003288"/>
<dbReference type="Ensembl" id="ENSUMAT00000005271.1">
    <property type="protein sequence ID" value="ENSUMAP00000004325.1"/>
    <property type="gene ID" value="ENSUMAG00000003513.1"/>
</dbReference>
<dbReference type="AlphaFoldDB" id="A0A452T994"/>
<protein>
    <submittedName>
        <fullName evidence="3">Ganglioside GM2 activator-like</fullName>
    </submittedName>
</protein>
<dbReference type="InterPro" id="IPR036846">
    <property type="entry name" value="GM2-AP_sf"/>
</dbReference>
<dbReference type="SUPFAM" id="SSF63707">
    <property type="entry name" value="Ganglioside M2 (gm2) activator"/>
    <property type="match status" value="1"/>
</dbReference>
<feature type="domain" description="MD-2-related lipid-recognition" evidence="2">
    <location>
        <begin position="38"/>
        <end position="190"/>
    </location>
</feature>
<gene>
    <name evidence="3" type="primary">GM2A</name>
</gene>
<accession>A0A452T994</accession>
<keyword evidence="1" id="KW-0732">Signal</keyword>
<dbReference type="PANTHER" id="PTHR17357">
    <property type="entry name" value="GM2 GANGLIOSIDE ACTIVATOR PROTEIN"/>
    <property type="match status" value="1"/>
</dbReference>
<dbReference type="InterPro" id="IPR003172">
    <property type="entry name" value="ML_dom"/>
</dbReference>
<organism evidence="3">
    <name type="scientific">Ursus maritimus</name>
    <name type="common">Polar bear</name>
    <name type="synonym">Thalarctos maritimus</name>
    <dbReference type="NCBI Taxonomy" id="29073"/>
    <lineage>
        <taxon>Eukaryota</taxon>
        <taxon>Metazoa</taxon>
        <taxon>Chordata</taxon>
        <taxon>Craniata</taxon>
        <taxon>Vertebrata</taxon>
        <taxon>Euteleostomi</taxon>
        <taxon>Mammalia</taxon>
        <taxon>Eutheria</taxon>
        <taxon>Laurasiatheria</taxon>
        <taxon>Carnivora</taxon>
        <taxon>Caniformia</taxon>
        <taxon>Ursidae</taxon>
        <taxon>Ursus</taxon>
    </lineage>
</organism>
<dbReference type="GO" id="GO:0006689">
    <property type="term" value="P:ganglioside catabolic process"/>
    <property type="evidence" value="ECO:0007669"/>
    <property type="project" value="Ensembl"/>
</dbReference>
<dbReference type="Pfam" id="PF02221">
    <property type="entry name" value="E1_DerP2_DerF2"/>
    <property type="match status" value="1"/>
</dbReference>
<dbReference type="GO" id="GO:0019915">
    <property type="term" value="P:lipid storage"/>
    <property type="evidence" value="ECO:0007669"/>
    <property type="project" value="Ensembl"/>
</dbReference>
<dbReference type="GO" id="GO:0050885">
    <property type="term" value="P:neuromuscular process controlling balance"/>
    <property type="evidence" value="ECO:0007669"/>
    <property type="project" value="Ensembl"/>
</dbReference>
<name>A0A452T994_URSMA</name>
<dbReference type="PANTHER" id="PTHR17357:SF0">
    <property type="entry name" value="GANGLIOSIDE GM2 ACTIVATOR"/>
    <property type="match status" value="1"/>
</dbReference>
<sequence>MDVLQVAAYRLTQVSAQPCKQQDRVRSSGALALGSFSWENCDVEKDPVVLRSLTLEPDPIALPGNITVSSEIQIGVPLRSPQKLELHIEKEVGGFWAKVPCVEQLGSCSYEDFCQTLDSLIPPGQSCPEPLHTYGLPCHCGIQAGIYSLPRTEFTLPKMELPSWLSSGSYRIKSILSRDGERLGCVKIFASLKGK</sequence>
<dbReference type="GO" id="GO:0004563">
    <property type="term" value="F:beta-N-acetylhexosaminidase activity"/>
    <property type="evidence" value="ECO:0007669"/>
    <property type="project" value="Ensembl"/>
</dbReference>
<proteinExistence type="predicted"/>
<evidence type="ECO:0000256" key="1">
    <source>
        <dbReference type="ARBA" id="ARBA00022729"/>
    </source>
</evidence>